<dbReference type="PANTHER" id="PTHR11067">
    <property type="entry name" value="INOSINE TRIPHOSPHATE PYROPHOSPHATASE/HAM1 PROTEIN"/>
    <property type="match status" value="1"/>
</dbReference>
<dbReference type="GO" id="GO:0035870">
    <property type="term" value="F:dITP diphosphatase activity"/>
    <property type="evidence" value="ECO:0007669"/>
    <property type="project" value="UniProtKB-UniRule"/>
</dbReference>
<dbReference type="GO" id="GO:0005829">
    <property type="term" value="C:cytosol"/>
    <property type="evidence" value="ECO:0007669"/>
    <property type="project" value="TreeGrafter"/>
</dbReference>
<reference evidence="12 13" key="1">
    <citation type="submission" date="2018-11" db="EMBL/GenBank/DDBJ databases">
        <title>Flavobacterium sp. nov., YIM 102796 draft genome.</title>
        <authorList>
            <person name="Li G."/>
            <person name="Jiang Y."/>
        </authorList>
    </citation>
    <scope>NUCLEOTIDE SEQUENCE [LARGE SCALE GENOMIC DNA]</scope>
    <source>
        <strain evidence="12 13">YIM 102796</strain>
    </source>
</reference>
<comment type="catalytic activity">
    <reaction evidence="9 10">
        <text>XTP + H2O = XMP + diphosphate + H(+)</text>
        <dbReference type="Rhea" id="RHEA:28610"/>
        <dbReference type="ChEBI" id="CHEBI:15377"/>
        <dbReference type="ChEBI" id="CHEBI:15378"/>
        <dbReference type="ChEBI" id="CHEBI:33019"/>
        <dbReference type="ChEBI" id="CHEBI:57464"/>
        <dbReference type="ChEBI" id="CHEBI:61314"/>
        <dbReference type="EC" id="3.6.1.66"/>
    </reaction>
</comment>
<dbReference type="AlphaFoldDB" id="A0A3P1B621"/>
<keyword evidence="3 10" id="KW-0479">Metal-binding</keyword>
<dbReference type="OrthoDB" id="9807456at2"/>
<feature type="binding site" evidence="10">
    <location>
        <position position="171"/>
    </location>
    <ligand>
        <name>substrate</name>
    </ligand>
</feature>
<evidence type="ECO:0000256" key="7">
    <source>
        <dbReference type="ARBA" id="ARBA00023080"/>
    </source>
</evidence>
<dbReference type="Proteomes" id="UP000268372">
    <property type="component" value="Unassembled WGS sequence"/>
</dbReference>
<dbReference type="FunFam" id="3.90.950.10:FF:000001">
    <property type="entry name" value="dITP/XTP pyrophosphatase"/>
    <property type="match status" value="1"/>
</dbReference>
<feature type="binding site" evidence="10">
    <location>
        <position position="39"/>
    </location>
    <ligand>
        <name>Mg(2+)</name>
        <dbReference type="ChEBI" id="CHEBI:18420"/>
    </ligand>
</feature>
<dbReference type="InterPro" id="IPR029001">
    <property type="entry name" value="ITPase-like_fam"/>
</dbReference>
<sequence length="193" mass="21482">MKIIFASNNKNKVQEIQNQVPKSIQIVTLDEIGCTEDIEETGTTIEENAIIKANYITEKYGLPCFADDTGLEIDALNGEPGVYSARYAGEDKNADKNMNLVLEKLNNSTNRKAQFKTVIALNINNEQHLFTGIVDGDIRSKKTGTNGFGYDPIFEPESLGRTFAEMSIDEKNKLSHRGRAVEKLVAFLSIFTK</sequence>
<dbReference type="EC" id="3.6.1.66" evidence="10"/>
<comment type="similarity">
    <text evidence="1 10 11">Belongs to the HAM1 NTPase family.</text>
</comment>
<dbReference type="GO" id="GO:0017111">
    <property type="term" value="F:ribonucleoside triphosphate phosphatase activity"/>
    <property type="evidence" value="ECO:0007669"/>
    <property type="project" value="InterPro"/>
</dbReference>
<gene>
    <name evidence="12" type="ORF">EG242_02495</name>
</gene>
<dbReference type="RefSeq" id="WP_124898340.1">
    <property type="nucleotide sequence ID" value="NZ_RQTJ01000003.1"/>
</dbReference>
<keyword evidence="4 10" id="KW-0547">Nucleotide-binding</keyword>
<keyword evidence="6 10" id="KW-0460">Magnesium</keyword>
<evidence type="ECO:0000256" key="1">
    <source>
        <dbReference type="ARBA" id="ARBA00008023"/>
    </source>
</evidence>
<feature type="binding site" evidence="10">
    <location>
        <position position="69"/>
    </location>
    <ligand>
        <name>substrate</name>
    </ligand>
</feature>
<evidence type="ECO:0000256" key="2">
    <source>
        <dbReference type="ARBA" id="ARBA00011738"/>
    </source>
</evidence>
<dbReference type="GO" id="GO:0009146">
    <property type="term" value="P:purine nucleoside triphosphate catabolic process"/>
    <property type="evidence" value="ECO:0007669"/>
    <property type="project" value="UniProtKB-UniRule"/>
</dbReference>
<feature type="binding site" evidence="10">
    <location>
        <begin position="148"/>
        <end position="151"/>
    </location>
    <ligand>
        <name>substrate</name>
    </ligand>
</feature>
<dbReference type="SUPFAM" id="SSF52972">
    <property type="entry name" value="ITPase-like"/>
    <property type="match status" value="1"/>
</dbReference>
<dbReference type="EMBL" id="RQTJ01000003">
    <property type="protein sequence ID" value="RRA96485.1"/>
    <property type="molecule type" value="Genomic_DNA"/>
</dbReference>
<feature type="binding site" evidence="10">
    <location>
        <position position="68"/>
    </location>
    <ligand>
        <name>Mg(2+)</name>
        <dbReference type="ChEBI" id="CHEBI:18420"/>
    </ligand>
</feature>
<dbReference type="GO" id="GO:0046872">
    <property type="term" value="F:metal ion binding"/>
    <property type="evidence" value="ECO:0007669"/>
    <property type="project" value="UniProtKB-KW"/>
</dbReference>
<comment type="subunit">
    <text evidence="2 10">Homodimer.</text>
</comment>
<dbReference type="InterPro" id="IPR020922">
    <property type="entry name" value="dITP/XTP_pyrophosphatase"/>
</dbReference>
<organism evidence="12 13">
    <name type="scientific">Paenimyroides viscosum</name>
    <dbReference type="NCBI Taxonomy" id="2488729"/>
    <lineage>
        <taxon>Bacteria</taxon>
        <taxon>Pseudomonadati</taxon>
        <taxon>Bacteroidota</taxon>
        <taxon>Flavobacteriia</taxon>
        <taxon>Flavobacteriales</taxon>
        <taxon>Flavobacteriaceae</taxon>
        <taxon>Paenimyroides</taxon>
    </lineage>
</organism>
<comment type="function">
    <text evidence="10">Pyrophosphatase that catalyzes the hydrolysis of nucleoside triphosphates to their monophosphate derivatives, with a high preference for the non-canonical purine nucleotides XTP (xanthosine triphosphate), dITP (deoxyinosine triphosphate) and ITP. Seems to function as a house-cleaning enzyme that removes non-canonical purine nucleotides from the nucleotide pool, thus preventing their incorporation into DNA/RNA and avoiding chromosomal lesions.</text>
</comment>
<proteinExistence type="inferred from homology"/>
<evidence type="ECO:0000256" key="5">
    <source>
        <dbReference type="ARBA" id="ARBA00022801"/>
    </source>
</evidence>
<comment type="catalytic activity">
    <reaction evidence="8 10">
        <text>dITP + H2O = dIMP + diphosphate + H(+)</text>
        <dbReference type="Rhea" id="RHEA:28342"/>
        <dbReference type="ChEBI" id="CHEBI:15377"/>
        <dbReference type="ChEBI" id="CHEBI:15378"/>
        <dbReference type="ChEBI" id="CHEBI:33019"/>
        <dbReference type="ChEBI" id="CHEBI:61194"/>
        <dbReference type="ChEBI" id="CHEBI:61382"/>
        <dbReference type="EC" id="3.6.1.66"/>
    </reaction>
</comment>
<dbReference type="GO" id="GO:0009117">
    <property type="term" value="P:nucleotide metabolic process"/>
    <property type="evidence" value="ECO:0007669"/>
    <property type="project" value="UniProtKB-KW"/>
</dbReference>
<dbReference type="InterPro" id="IPR002637">
    <property type="entry name" value="RdgB/HAM1"/>
</dbReference>
<dbReference type="GO" id="GO:0000166">
    <property type="term" value="F:nucleotide binding"/>
    <property type="evidence" value="ECO:0007669"/>
    <property type="project" value="UniProtKB-KW"/>
</dbReference>
<evidence type="ECO:0000256" key="8">
    <source>
        <dbReference type="ARBA" id="ARBA00051875"/>
    </source>
</evidence>
<accession>A0A3P1B621</accession>
<protein>
    <recommendedName>
        <fullName evidence="10">dITP/XTP pyrophosphatase</fullName>
        <ecNumber evidence="10">3.6.1.66</ecNumber>
    </recommendedName>
    <alternativeName>
        <fullName evidence="10">Non-canonical purine NTP pyrophosphatase</fullName>
    </alternativeName>
    <alternativeName>
        <fullName evidence="10">Non-standard purine NTP pyrophosphatase</fullName>
    </alternativeName>
    <alternativeName>
        <fullName evidence="10">Nucleoside-triphosphate diphosphatase</fullName>
    </alternativeName>
    <alternativeName>
        <fullName evidence="10">Nucleoside-triphosphate pyrophosphatase</fullName>
        <shortName evidence="10">NTPase</shortName>
    </alternativeName>
</protein>
<dbReference type="HAMAP" id="MF_01405">
    <property type="entry name" value="Non_canon_purine_NTPase"/>
    <property type="match status" value="1"/>
</dbReference>
<evidence type="ECO:0000256" key="11">
    <source>
        <dbReference type="RuleBase" id="RU003781"/>
    </source>
</evidence>
<evidence type="ECO:0000313" key="12">
    <source>
        <dbReference type="EMBL" id="RRA96485.1"/>
    </source>
</evidence>
<feature type="binding site" evidence="10">
    <location>
        <begin position="7"/>
        <end position="12"/>
    </location>
    <ligand>
        <name>substrate</name>
    </ligand>
</feature>
<dbReference type="GO" id="GO:0036220">
    <property type="term" value="F:ITP diphosphatase activity"/>
    <property type="evidence" value="ECO:0007669"/>
    <property type="project" value="UniProtKB-UniRule"/>
</dbReference>
<dbReference type="NCBIfam" id="NF011398">
    <property type="entry name" value="PRK14823.1"/>
    <property type="match status" value="1"/>
</dbReference>
<dbReference type="CDD" id="cd00515">
    <property type="entry name" value="HAM1"/>
    <property type="match status" value="1"/>
</dbReference>
<keyword evidence="5 10" id="KW-0378">Hydrolase</keyword>
<comment type="catalytic activity">
    <reaction evidence="10">
        <text>ITP + H2O = IMP + diphosphate + H(+)</text>
        <dbReference type="Rhea" id="RHEA:29399"/>
        <dbReference type="ChEBI" id="CHEBI:15377"/>
        <dbReference type="ChEBI" id="CHEBI:15378"/>
        <dbReference type="ChEBI" id="CHEBI:33019"/>
        <dbReference type="ChEBI" id="CHEBI:58053"/>
        <dbReference type="ChEBI" id="CHEBI:61402"/>
        <dbReference type="EC" id="3.6.1.66"/>
    </reaction>
</comment>
<feature type="binding site" evidence="10">
    <location>
        <begin position="176"/>
        <end position="177"/>
    </location>
    <ligand>
        <name>substrate</name>
    </ligand>
</feature>
<dbReference type="NCBIfam" id="TIGR00042">
    <property type="entry name" value="RdgB/HAM1 family non-canonical purine NTP pyrophosphatase"/>
    <property type="match status" value="1"/>
</dbReference>
<comment type="cofactor">
    <cofactor evidence="10">
        <name>Mg(2+)</name>
        <dbReference type="ChEBI" id="CHEBI:18420"/>
    </cofactor>
    <text evidence="10">Binds 1 Mg(2+) ion per subunit.</text>
</comment>
<keyword evidence="7 10" id="KW-0546">Nucleotide metabolism</keyword>
<evidence type="ECO:0000256" key="9">
    <source>
        <dbReference type="ARBA" id="ARBA00052017"/>
    </source>
</evidence>
<dbReference type="PANTHER" id="PTHR11067:SF9">
    <property type="entry name" value="INOSINE TRIPHOSPHATE PYROPHOSPHATASE"/>
    <property type="match status" value="1"/>
</dbReference>
<name>A0A3P1B621_9FLAO</name>
<evidence type="ECO:0000256" key="3">
    <source>
        <dbReference type="ARBA" id="ARBA00022723"/>
    </source>
</evidence>
<evidence type="ECO:0000256" key="6">
    <source>
        <dbReference type="ARBA" id="ARBA00022842"/>
    </source>
</evidence>
<dbReference type="Pfam" id="PF01725">
    <property type="entry name" value="Ham1p_like"/>
    <property type="match status" value="1"/>
</dbReference>
<evidence type="ECO:0000313" key="13">
    <source>
        <dbReference type="Proteomes" id="UP000268372"/>
    </source>
</evidence>
<keyword evidence="13" id="KW-1185">Reference proteome</keyword>
<evidence type="ECO:0000256" key="10">
    <source>
        <dbReference type="HAMAP-Rule" id="MF_01405"/>
    </source>
</evidence>
<comment type="caution">
    <text evidence="12">The sequence shown here is derived from an EMBL/GenBank/DDBJ whole genome shotgun (WGS) entry which is preliminary data.</text>
</comment>
<feature type="active site" description="Proton acceptor" evidence="10">
    <location>
        <position position="68"/>
    </location>
</feature>
<dbReference type="Gene3D" id="3.90.950.10">
    <property type="match status" value="1"/>
</dbReference>
<dbReference type="GO" id="GO:0036222">
    <property type="term" value="F:XTP diphosphatase activity"/>
    <property type="evidence" value="ECO:0007669"/>
    <property type="project" value="UniProtKB-UniRule"/>
</dbReference>
<evidence type="ECO:0000256" key="4">
    <source>
        <dbReference type="ARBA" id="ARBA00022741"/>
    </source>
</evidence>